<reference evidence="1" key="1">
    <citation type="journal article" date="2022" name="Int. J. Mol. Sci.">
        <title>Draft Genome of Tanacetum Coccineum: Genomic Comparison of Closely Related Tanacetum-Family Plants.</title>
        <authorList>
            <person name="Yamashiro T."/>
            <person name="Shiraishi A."/>
            <person name="Nakayama K."/>
            <person name="Satake H."/>
        </authorList>
    </citation>
    <scope>NUCLEOTIDE SEQUENCE</scope>
</reference>
<organism evidence="1 2">
    <name type="scientific">Tanacetum coccineum</name>
    <dbReference type="NCBI Taxonomy" id="301880"/>
    <lineage>
        <taxon>Eukaryota</taxon>
        <taxon>Viridiplantae</taxon>
        <taxon>Streptophyta</taxon>
        <taxon>Embryophyta</taxon>
        <taxon>Tracheophyta</taxon>
        <taxon>Spermatophyta</taxon>
        <taxon>Magnoliopsida</taxon>
        <taxon>eudicotyledons</taxon>
        <taxon>Gunneridae</taxon>
        <taxon>Pentapetalae</taxon>
        <taxon>asterids</taxon>
        <taxon>campanulids</taxon>
        <taxon>Asterales</taxon>
        <taxon>Asteraceae</taxon>
        <taxon>Asteroideae</taxon>
        <taxon>Anthemideae</taxon>
        <taxon>Anthemidinae</taxon>
        <taxon>Tanacetum</taxon>
    </lineage>
</organism>
<keyword evidence="2" id="KW-1185">Reference proteome</keyword>
<protein>
    <submittedName>
        <fullName evidence="1">Uncharacterized protein</fullName>
    </submittedName>
</protein>
<comment type="caution">
    <text evidence="1">The sequence shown here is derived from an EMBL/GenBank/DDBJ whole genome shotgun (WGS) entry which is preliminary data.</text>
</comment>
<evidence type="ECO:0000313" key="2">
    <source>
        <dbReference type="Proteomes" id="UP001151760"/>
    </source>
</evidence>
<proteinExistence type="predicted"/>
<dbReference type="Proteomes" id="UP001151760">
    <property type="component" value="Unassembled WGS sequence"/>
</dbReference>
<gene>
    <name evidence="1" type="ORF">Tco_1003561</name>
</gene>
<name>A0ABQ5F9F7_9ASTR</name>
<sequence length="192" mass="22550">MNSESLGIMENQLCLYFPIINNDPQEIWVMRSHDVEHSWERLPNDCEMTYQVVYFMNMLVFSSSNQNQHRINFVCLDSKCLLKPWEEYSHIFFPSLISPSVNSERPSHLTNSKTSVNAWSIEGLRQFVINPYTLVFDIKGTAATSCVGFLYVEDGTQYFESEGWCGRERRERETTWLGKMIQQRILLWCPLL</sequence>
<accession>A0ABQ5F9F7</accession>
<evidence type="ECO:0000313" key="1">
    <source>
        <dbReference type="EMBL" id="GJT60028.1"/>
    </source>
</evidence>
<dbReference type="EMBL" id="BQNB010017161">
    <property type="protein sequence ID" value="GJT60028.1"/>
    <property type="molecule type" value="Genomic_DNA"/>
</dbReference>
<reference evidence="1" key="2">
    <citation type="submission" date="2022-01" db="EMBL/GenBank/DDBJ databases">
        <authorList>
            <person name="Yamashiro T."/>
            <person name="Shiraishi A."/>
            <person name="Satake H."/>
            <person name="Nakayama K."/>
        </authorList>
    </citation>
    <scope>NUCLEOTIDE SEQUENCE</scope>
</reference>